<dbReference type="OrthoDB" id="42561at2759"/>
<evidence type="ECO:0000259" key="5">
    <source>
        <dbReference type="Pfam" id="PF08547"/>
    </source>
</evidence>
<comment type="subcellular location">
    <subcellularLocation>
        <location evidence="1">Mitochondrion</location>
    </subcellularLocation>
</comment>
<dbReference type="STRING" id="6265.A0A0B2UUH1"/>
<dbReference type="PANTHER" id="PTHR13194:SF18">
    <property type="entry name" value="COMPLEX I INTERMEDIATE-ASSOCIATED PROTEIN 30, MITOCHONDRIAL"/>
    <property type="match status" value="1"/>
</dbReference>
<feature type="domain" description="NADH:ubiquinone oxidoreductase intermediate-associated protein 30" evidence="5">
    <location>
        <begin position="159"/>
        <end position="331"/>
    </location>
</feature>
<comment type="similarity">
    <text evidence="2">Belongs to the CIA30 family.</text>
</comment>
<gene>
    <name evidence="6" type="primary">C50B8.3</name>
    <name evidence="6" type="ORF">Tcan_14724</name>
</gene>
<evidence type="ECO:0000313" key="6">
    <source>
        <dbReference type="EMBL" id="KHN72515.1"/>
    </source>
</evidence>
<comment type="caution">
    <text evidence="6">The sequence shown here is derived from an EMBL/GenBank/DDBJ whole genome shotgun (WGS) entry which is preliminary data.</text>
</comment>
<evidence type="ECO:0000256" key="3">
    <source>
        <dbReference type="ARBA" id="ARBA00023128"/>
    </source>
</evidence>
<dbReference type="Proteomes" id="UP000031036">
    <property type="component" value="Unassembled WGS sequence"/>
</dbReference>
<evidence type="ECO:0000256" key="1">
    <source>
        <dbReference type="ARBA" id="ARBA00004173"/>
    </source>
</evidence>
<dbReference type="InterPro" id="IPR008979">
    <property type="entry name" value="Galactose-bd-like_sf"/>
</dbReference>
<dbReference type="GO" id="GO:0051082">
    <property type="term" value="F:unfolded protein binding"/>
    <property type="evidence" value="ECO:0007669"/>
    <property type="project" value="TreeGrafter"/>
</dbReference>
<dbReference type="GO" id="GO:0005739">
    <property type="term" value="C:mitochondrion"/>
    <property type="evidence" value="ECO:0007669"/>
    <property type="project" value="UniProtKB-SubCell"/>
</dbReference>
<name>A0A0B2UUH1_TOXCA</name>
<keyword evidence="7" id="KW-1185">Reference proteome</keyword>
<evidence type="ECO:0000256" key="2">
    <source>
        <dbReference type="ARBA" id="ARBA00007884"/>
    </source>
</evidence>
<dbReference type="OMA" id="SMKLEDR"/>
<organism evidence="6 7">
    <name type="scientific">Toxocara canis</name>
    <name type="common">Canine roundworm</name>
    <dbReference type="NCBI Taxonomy" id="6265"/>
    <lineage>
        <taxon>Eukaryota</taxon>
        <taxon>Metazoa</taxon>
        <taxon>Ecdysozoa</taxon>
        <taxon>Nematoda</taxon>
        <taxon>Chromadorea</taxon>
        <taxon>Rhabditida</taxon>
        <taxon>Spirurina</taxon>
        <taxon>Ascaridomorpha</taxon>
        <taxon>Ascaridoidea</taxon>
        <taxon>Toxocaridae</taxon>
        <taxon>Toxocara</taxon>
    </lineage>
</organism>
<dbReference type="InterPro" id="IPR039131">
    <property type="entry name" value="NDUFAF1"/>
</dbReference>
<dbReference type="InterPro" id="IPR013857">
    <property type="entry name" value="NADH-UbQ_OxRdtase-assoc_prot30"/>
</dbReference>
<sequence>MDFIANFTTRSEGRVVYRMLCVRCGLSAALRQLVCPCSAQTLQLIADFASAPQQELTRRRNSQLQAKAEVQSKLQPKKRRSLFGASDVPVNINFPNKKGVVGYDPEMPIKEIVTEAPKVMKQHLKMFVEEMKGSVSIEKKEMIENMGMLHHGEARKEYLFDSPQALRLWHTGCDSDWGEGYSTCEFVQTDRKTAVFRGKLSTQVIKDGRVQRAGWAAIKLEDRKSFLRKKYLSRWASFSHLLIKCRGDGRSYKVMLYTPGAIDVTWGDSFSYPLHTHGGPYWQYERIPFSRFFHTVAGRIQDRQYRVNCEELSSIGIVLMDRIDGEFCLELDFIGVCHDRSHTEKFAYETYSLPIFSPLGF</sequence>
<accession>A0A0B2UUH1</accession>
<proteinExistence type="inferred from homology"/>
<reference evidence="6 7" key="1">
    <citation type="submission" date="2014-11" db="EMBL/GenBank/DDBJ databases">
        <title>Genetic blueprint of the zoonotic pathogen Toxocara canis.</title>
        <authorList>
            <person name="Zhu X.-Q."/>
            <person name="Korhonen P.K."/>
            <person name="Cai H."/>
            <person name="Young N.D."/>
            <person name="Nejsum P."/>
            <person name="von Samson-Himmelstjerna G."/>
            <person name="Boag P.R."/>
            <person name="Tan P."/>
            <person name="Li Q."/>
            <person name="Min J."/>
            <person name="Yang Y."/>
            <person name="Wang X."/>
            <person name="Fang X."/>
            <person name="Hall R.S."/>
            <person name="Hofmann A."/>
            <person name="Sternberg P.W."/>
            <person name="Jex A.R."/>
            <person name="Gasser R.B."/>
        </authorList>
    </citation>
    <scope>NUCLEOTIDE SEQUENCE [LARGE SCALE GENOMIC DNA]</scope>
    <source>
        <strain evidence="6">PN_DK_2014</strain>
    </source>
</reference>
<dbReference type="SUPFAM" id="SSF49785">
    <property type="entry name" value="Galactose-binding domain-like"/>
    <property type="match status" value="1"/>
</dbReference>
<dbReference type="GO" id="GO:0006120">
    <property type="term" value="P:mitochondrial electron transport, NADH to ubiquinone"/>
    <property type="evidence" value="ECO:0007669"/>
    <property type="project" value="TreeGrafter"/>
</dbReference>
<dbReference type="AlphaFoldDB" id="A0A0B2UUH1"/>
<keyword evidence="4" id="KW-0143">Chaperone</keyword>
<evidence type="ECO:0000256" key="4">
    <source>
        <dbReference type="ARBA" id="ARBA00023186"/>
    </source>
</evidence>
<dbReference type="Pfam" id="PF08547">
    <property type="entry name" value="CIA30"/>
    <property type="match status" value="1"/>
</dbReference>
<evidence type="ECO:0000313" key="7">
    <source>
        <dbReference type="Proteomes" id="UP000031036"/>
    </source>
</evidence>
<keyword evidence="3" id="KW-0496">Mitochondrion</keyword>
<protein>
    <submittedName>
        <fullName evidence="6">Putative complex I intermediate-associated protein 30, mitochondrial</fullName>
    </submittedName>
</protein>
<dbReference type="EMBL" id="JPKZ01003248">
    <property type="protein sequence ID" value="KHN72515.1"/>
    <property type="molecule type" value="Genomic_DNA"/>
</dbReference>
<dbReference type="GO" id="GO:0032981">
    <property type="term" value="P:mitochondrial respiratory chain complex I assembly"/>
    <property type="evidence" value="ECO:0007669"/>
    <property type="project" value="TreeGrafter"/>
</dbReference>
<dbReference type="PANTHER" id="PTHR13194">
    <property type="entry name" value="COMPLEX I INTERMEDIATE-ASSOCIATED PROTEIN 30"/>
    <property type="match status" value="1"/>
</dbReference>